<proteinExistence type="predicted"/>
<sequence>MHNLKNDLVWLVAVLAAAQPAAGFANGKNVDLSAYREMSPEQTLPFIAKALRDNLLDAGSVTNFSACYPPVKVKFKDGRPVRWTIMLSLNAKNSYGGYTGLEQMAAVFYADKPVMLGSTGMSPSSKLLGSCTRVSDAEIQRMIQE</sequence>
<dbReference type="KEGG" id="sflv:IC614_08775"/>
<dbReference type="Proteomes" id="UP000594873">
    <property type="component" value="Chromosome"/>
</dbReference>
<dbReference type="AlphaFoldDB" id="A0A7T2GIN6"/>
<gene>
    <name evidence="1" type="ORF">IC614_08775</name>
</gene>
<accession>A0A7T2GIN6</accession>
<dbReference type="RefSeq" id="WP_200970964.1">
    <property type="nucleotide sequence ID" value="NZ_CP065592.1"/>
</dbReference>
<reference evidence="1 2" key="1">
    <citation type="submission" date="2020-11" db="EMBL/GenBank/DDBJ databases">
        <title>Genome seq and assembly of Sphingosinicella sp.</title>
        <authorList>
            <person name="Chhetri G."/>
        </authorList>
    </citation>
    <scope>NUCLEOTIDE SEQUENCE [LARGE SCALE GENOMIC DNA]</scope>
    <source>
        <strain evidence="1 2">UDD2</strain>
    </source>
</reference>
<dbReference type="EMBL" id="CP065592">
    <property type="protein sequence ID" value="QPQ54437.1"/>
    <property type="molecule type" value="Genomic_DNA"/>
</dbReference>
<evidence type="ECO:0000313" key="2">
    <source>
        <dbReference type="Proteomes" id="UP000594873"/>
    </source>
</evidence>
<keyword evidence="2" id="KW-1185">Reference proteome</keyword>
<evidence type="ECO:0000313" key="1">
    <source>
        <dbReference type="EMBL" id="QPQ54437.1"/>
    </source>
</evidence>
<name>A0A7T2GIN6_9SPHN</name>
<organism evidence="1 2">
    <name type="scientific">Allosphingosinicella flava</name>
    <dbReference type="NCBI Taxonomy" id="2771430"/>
    <lineage>
        <taxon>Bacteria</taxon>
        <taxon>Pseudomonadati</taxon>
        <taxon>Pseudomonadota</taxon>
        <taxon>Alphaproteobacteria</taxon>
        <taxon>Sphingomonadales</taxon>
        <taxon>Sphingomonadaceae</taxon>
        <taxon>Allosphingosinicella</taxon>
    </lineage>
</organism>
<protein>
    <submittedName>
        <fullName evidence="1">Uncharacterized protein</fullName>
    </submittedName>
</protein>